<dbReference type="InterPro" id="IPR017441">
    <property type="entry name" value="Protein_kinase_ATP_BS"/>
</dbReference>
<dbReference type="GO" id="GO:0005886">
    <property type="term" value="C:plasma membrane"/>
    <property type="evidence" value="ECO:0000318"/>
    <property type="project" value="GO_Central"/>
</dbReference>
<dbReference type="InterPro" id="IPR051681">
    <property type="entry name" value="Ser/Thr_Kinases-Pseudokinases"/>
</dbReference>
<dbReference type="PANTHER" id="PTHR44329">
    <property type="entry name" value="SERINE/THREONINE-PROTEIN KINASE TNNI3K-RELATED"/>
    <property type="match status" value="1"/>
</dbReference>
<dbReference type="InterPro" id="IPR001245">
    <property type="entry name" value="Ser-Thr/Tyr_kinase_cat_dom"/>
</dbReference>
<keyword evidence="2 4" id="KW-0547">Nucleotide-binding</keyword>
<dbReference type="HOGENOM" id="CLU_523338_0_0_1"/>
<dbReference type="SMART" id="SM00220">
    <property type="entry name" value="S_TKc"/>
    <property type="match status" value="1"/>
</dbReference>
<dbReference type="PANTHER" id="PTHR44329:SF291">
    <property type="entry name" value="PROTEIN KINASE DOMAIN-CONTAINING PROTEIN"/>
    <property type="match status" value="1"/>
</dbReference>
<dbReference type="STRING" id="7719.ENSCINP00000024025"/>
<dbReference type="PROSITE" id="PS00107">
    <property type="entry name" value="PROTEIN_KINASE_ATP"/>
    <property type="match status" value="1"/>
</dbReference>
<evidence type="ECO:0000256" key="5">
    <source>
        <dbReference type="SAM" id="MobiDB-lite"/>
    </source>
</evidence>
<keyword evidence="8" id="KW-1185">Reference proteome</keyword>
<dbReference type="PROSITE" id="PS00108">
    <property type="entry name" value="PROTEIN_KINASE_ST"/>
    <property type="match status" value="1"/>
</dbReference>
<keyword evidence="3 4" id="KW-0067">ATP-binding</keyword>
<accession>F6V7C2</accession>
<evidence type="ECO:0000256" key="2">
    <source>
        <dbReference type="ARBA" id="ARBA00022741"/>
    </source>
</evidence>
<evidence type="ECO:0000256" key="3">
    <source>
        <dbReference type="ARBA" id="ARBA00022840"/>
    </source>
</evidence>
<dbReference type="Gene3D" id="1.10.510.10">
    <property type="entry name" value="Transferase(Phosphotransferase) domain 1"/>
    <property type="match status" value="1"/>
</dbReference>
<organism evidence="7 8">
    <name type="scientific">Ciona intestinalis</name>
    <name type="common">Transparent sea squirt</name>
    <name type="synonym">Ascidia intestinalis</name>
    <dbReference type="NCBI Taxonomy" id="7719"/>
    <lineage>
        <taxon>Eukaryota</taxon>
        <taxon>Metazoa</taxon>
        <taxon>Chordata</taxon>
        <taxon>Tunicata</taxon>
        <taxon>Ascidiacea</taxon>
        <taxon>Phlebobranchia</taxon>
        <taxon>Cionidae</taxon>
        <taxon>Ciona</taxon>
    </lineage>
</organism>
<dbReference type="GO" id="GO:0004713">
    <property type="term" value="F:protein tyrosine kinase activity"/>
    <property type="evidence" value="ECO:0000318"/>
    <property type="project" value="GO_Central"/>
</dbReference>
<feature type="region of interest" description="Disordered" evidence="5">
    <location>
        <begin position="152"/>
        <end position="189"/>
    </location>
</feature>
<dbReference type="OMA" id="CRRIHEH"/>
<dbReference type="GO" id="GO:0005524">
    <property type="term" value="F:ATP binding"/>
    <property type="evidence" value="ECO:0007669"/>
    <property type="project" value="UniProtKB-UniRule"/>
</dbReference>
<keyword evidence="1" id="KW-0418">Kinase</keyword>
<sequence>MASIWQGELEIEFKEKCDLAINIQGKINWRGKELVIKTESLKVLSKVALKYVTLKGGVSVALCHCLKELYPRVAVQSFERNDKYSVSVAVSSETPNEVEFVKEVQNSKARTGIQNLLQTLIPQFGTDFLAYKSLALKSVKLHLNVRDQSSFSTTDTKESVKDTSVRNSSDRVKVASSSPVKQAKPKDKDITEYNADDLKTGDDKEYYLGKGTYGVVRKCHHPELKVVAVKCLNVPNDSTKLPGEAKVLLEAHNEFVVKFYGVCKWQSSLGLIMDYVKGGSLDLLLFDHSVPQISWPLKVRIVHQIACGLTSMHEKDIVHGDLKSSNILLDSNMVPKLADFGAAVVACFAGSRSTEDDDDQFTIAYSAPEVLSEGFVPKRPKADVYSFAIVVFEISARTNAFEPRVLTNIELFRDAIKSGNRPDIDLIKDEQECETPSDESTADILIQIIEECWEDKPEDRPDMKDICRRIHEHQIAEQHDDKSIQNHIQEIKGKQDRTSEERELSDFPLISLSSLVPPLYN</sequence>
<dbReference type="Ensembl" id="ENSCINT00000024271.2">
    <property type="protein sequence ID" value="ENSCINP00000024025.2"/>
    <property type="gene ID" value="ENSCING00000012998.2"/>
</dbReference>
<reference evidence="7" key="3">
    <citation type="submission" date="2025-08" db="UniProtKB">
        <authorList>
            <consortium name="Ensembl"/>
        </authorList>
    </citation>
    <scope>IDENTIFICATION</scope>
</reference>
<dbReference type="SUPFAM" id="SSF56112">
    <property type="entry name" value="Protein kinase-like (PK-like)"/>
    <property type="match status" value="1"/>
</dbReference>
<keyword evidence="1" id="KW-0808">Transferase</keyword>
<evidence type="ECO:0000313" key="7">
    <source>
        <dbReference type="Ensembl" id="ENSCINP00000024025.2"/>
    </source>
</evidence>
<name>F6V7C2_CIOIN</name>
<dbReference type="InterPro" id="IPR008271">
    <property type="entry name" value="Ser/Thr_kinase_AS"/>
</dbReference>
<feature type="domain" description="Protein kinase" evidence="6">
    <location>
        <begin position="202"/>
        <end position="476"/>
    </location>
</feature>
<dbReference type="AlphaFoldDB" id="F6V7C2"/>
<dbReference type="GeneTree" id="ENSGT00940000164384"/>
<reference evidence="7" key="2">
    <citation type="journal article" date="2008" name="Genome Biol.">
        <title>Improved genome assembly and evidence-based global gene model set for the chordate Ciona intestinalis: new insight into intron and operon populations.</title>
        <authorList>
            <person name="Satou Y."/>
            <person name="Mineta K."/>
            <person name="Ogasawara M."/>
            <person name="Sasakura Y."/>
            <person name="Shoguchi E."/>
            <person name="Ueno K."/>
            <person name="Yamada L."/>
            <person name="Matsumoto J."/>
            <person name="Wasserscheid J."/>
            <person name="Dewar K."/>
            <person name="Wiley G.B."/>
            <person name="Macmil S.L."/>
            <person name="Roe B.A."/>
            <person name="Zeller R.W."/>
            <person name="Hastings K.E."/>
            <person name="Lemaire P."/>
            <person name="Lindquist E."/>
            <person name="Endo T."/>
            <person name="Hotta K."/>
            <person name="Inaba K."/>
        </authorList>
    </citation>
    <scope>NUCLEOTIDE SEQUENCE [LARGE SCALE GENOMIC DNA]</scope>
    <source>
        <strain evidence="7">wild type</strain>
    </source>
</reference>
<dbReference type="Proteomes" id="UP000008144">
    <property type="component" value="Chromosome 9"/>
</dbReference>
<feature type="binding site" evidence="4">
    <location>
        <position position="230"/>
    </location>
    <ligand>
        <name>ATP</name>
        <dbReference type="ChEBI" id="CHEBI:30616"/>
    </ligand>
</feature>
<proteinExistence type="predicted"/>
<evidence type="ECO:0000256" key="1">
    <source>
        <dbReference type="ARBA" id="ARBA00022527"/>
    </source>
</evidence>
<dbReference type="Pfam" id="PF07714">
    <property type="entry name" value="PK_Tyr_Ser-Thr"/>
    <property type="match status" value="1"/>
</dbReference>
<feature type="compositionally biased region" description="Basic and acidic residues" evidence="5">
    <location>
        <begin position="155"/>
        <end position="173"/>
    </location>
</feature>
<evidence type="ECO:0000259" key="6">
    <source>
        <dbReference type="PROSITE" id="PS50011"/>
    </source>
</evidence>
<dbReference type="InterPro" id="IPR000719">
    <property type="entry name" value="Prot_kinase_dom"/>
</dbReference>
<reference evidence="8" key="1">
    <citation type="journal article" date="2002" name="Science">
        <title>The draft genome of Ciona intestinalis: insights into chordate and vertebrate origins.</title>
        <authorList>
            <person name="Dehal P."/>
            <person name="Satou Y."/>
            <person name="Campbell R.K."/>
            <person name="Chapman J."/>
            <person name="Degnan B."/>
            <person name="De Tomaso A."/>
            <person name="Davidson B."/>
            <person name="Di Gregorio A."/>
            <person name="Gelpke M."/>
            <person name="Goodstein D.M."/>
            <person name="Harafuji N."/>
            <person name="Hastings K.E."/>
            <person name="Ho I."/>
            <person name="Hotta K."/>
            <person name="Huang W."/>
            <person name="Kawashima T."/>
            <person name="Lemaire P."/>
            <person name="Martinez D."/>
            <person name="Meinertzhagen I.A."/>
            <person name="Necula S."/>
            <person name="Nonaka M."/>
            <person name="Putnam N."/>
            <person name="Rash S."/>
            <person name="Saiga H."/>
            <person name="Satake M."/>
            <person name="Terry A."/>
            <person name="Yamada L."/>
            <person name="Wang H.G."/>
            <person name="Awazu S."/>
            <person name="Azumi K."/>
            <person name="Boore J."/>
            <person name="Branno M."/>
            <person name="Chin-Bow S."/>
            <person name="DeSantis R."/>
            <person name="Doyle S."/>
            <person name="Francino P."/>
            <person name="Keys D.N."/>
            <person name="Haga S."/>
            <person name="Hayashi H."/>
            <person name="Hino K."/>
            <person name="Imai K.S."/>
            <person name="Inaba K."/>
            <person name="Kano S."/>
            <person name="Kobayashi K."/>
            <person name="Kobayashi M."/>
            <person name="Lee B.I."/>
            <person name="Makabe K.W."/>
            <person name="Manohar C."/>
            <person name="Matassi G."/>
            <person name="Medina M."/>
            <person name="Mochizuki Y."/>
            <person name="Mount S."/>
            <person name="Morishita T."/>
            <person name="Miura S."/>
            <person name="Nakayama A."/>
            <person name="Nishizaka S."/>
            <person name="Nomoto H."/>
            <person name="Ohta F."/>
            <person name="Oishi K."/>
            <person name="Rigoutsos I."/>
            <person name="Sano M."/>
            <person name="Sasaki A."/>
            <person name="Sasakura Y."/>
            <person name="Shoguchi E."/>
            <person name="Shin-i T."/>
            <person name="Spagnuolo A."/>
            <person name="Stainier D."/>
            <person name="Suzuki M.M."/>
            <person name="Tassy O."/>
            <person name="Takatori N."/>
            <person name="Tokuoka M."/>
            <person name="Yagi K."/>
            <person name="Yoshizaki F."/>
            <person name="Wada S."/>
            <person name="Zhang C."/>
            <person name="Hyatt P.D."/>
            <person name="Larimer F."/>
            <person name="Detter C."/>
            <person name="Doggett N."/>
            <person name="Glavina T."/>
            <person name="Hawkins T."/>
            <person name="Richardson P."/>
            <person name="Lucas S."/>
            <person name="Kohara Y."/>
            <person name="Levine M."/>
            <person name="Satoh N."/>
            <person name="Rokhsar D.S."/>
        </authorList>
    </citation>
    <scope>NUCLEOTIDE SEQUENCE [LARGE SCALE GENOMIC DNA]</scope>
</reference>
<evidence type="ECO:0000256" key="4">
    <source>
        <dbReference type="PROSITE-ProRule" id="PRU10141"/>
    </source>
</evidence>
<dbReference type="EMBL" id="EAAA01002956">
    <property type="status" value="NOT_ANNOTATED_CDS"/>
    <property type="molecule type" value="Genomic_DNA"/>
</dbReference>
<dbReference type="PROSITE" id="PS50011">
    <property type="entry name" value="PROTEIN_KINASE_DOM"/>
    <property type="match status" value="1"/>
</dbReference>
<dbReference type="InParanoid" id="F6V7C2"/>
<reference evidence="7" key="4">
    <citation type="submission" date="2025-09" db="UniProtKB">
        <authorList>
            <consortium name="Ensembl"/>
        </authorList>
    </citation>
    <scope>IDENTIFICATION</scope>
</reference>
<evidence type="ECO:0000313" key="8">
    <source>
        <dbReference type="Proteomes" id="UP000008144"/>
    </source>
</evidence>
<keyword evidence="1" id="KW-0723">Serine/threonine-protein kinase</keyword>
<dbReference type="GO" id="GO:0004674">
    <property type="term" value="F:protein serine/threonine kinase activity"/>
    <property type="evidence" value="ECO:0007669"/>
    <property type="project" value="UniProtKB-KW"/>
</dbReference>
<dbReference type="InterPro" id="IPR011009">
    <property type="entry name" value="Kinase-like_dom_sf"/>
</dbReference>
<protein>
    <recommendedName>
        <fullName evidence="6">Protein kinase domain-containing protein</fullName>
    </recommendedName>
</protein>